<evidence type="ECO:0000313" key="2">
    <source>
        <dbReference type="Proteomes" id="UP001519289"/>
    </source>
</evidence>
<dbReference type="Proteomes" id="UP001519289">
    <property type="component" value="Unassembled WGS sequence"/>
</dbReference>
<evidence type="ECO:0000313" key="1">
    <source>
        <dbReference type="EMBL" id="MBP2019318.1"/>
    </source>
</evidence>
<gene>
    <name evidence="1" type="ORF">J2Z79_002745</name>
</gene>
<proteinExistence type="predicted"/>
<reference evidence="1 2" key="1">
    <citation type="submission" date="2021-03" db="EMBL/GenBank/DDBJ databases">
        <title>Genomic Encyclopedia of Type Strains, Phase IV (KMG-IV): sequencing the most valuable type-strain genomes for metagenomic binning, comparative biology and taxonomic classification.</title>
        <authorList>
            <person name="Goeker M."/>
        </authorList>
    </citation>
    <scope>NUCLEOTIDE SEQUENCE [LARGE SCALE GENOMIC DNA]</scope>
    <source>
        <strain evidence="1 2">DSM 27138</strain>
    </source>
</reference>
<name>A0ABS4JUU4_9FIRM</name>
<protein>
    <submittedName>
        <fullName evidence="1">Uncharacterized protein</fullName>
    </submittedName>
</protein>
<dbReference type="EMBL" id="JAGGLG010000026">
    <property type="protein sequence ID" value="MBP2019318.1"/>
    <property type="molecule type" value="Genomic_DNA"/>
</dbReference>
<organism evidence="1 2">
    <name type="scientific">Symbiobacterium terraclitae</name>
    <dbReference type="NCBI Taxonomy" id="557451"/>
    <lineage>
        <taxon>Bacteria</taxon>
        <taxon>Bacillati</taxon>
        <taxon>Bacillota</taxon>
        <taxon>Clostridia</taxon>
        <taxon>Eubacteriales</taxon>
        <taxon>Symbiobacteriaceae</taxon>
        <taxon>Symbiobacterium</taxon>
    </lineage>
</organism>
<keyword evidence="2" id="KW-1185">Reference proteome</keyword>
<comment type="caution">
    <text evidence="1">The sequence shown here is derived from an EMBL/GenBank/DDBJ whole genome shotgun (WGS) entry which is preliminary data.</text>
</comment>
<dbReference type="RefSeq" id="WP_209467433.1">
    <property type="nucleotide sequence ID" value="NZ_JAGGLG010000026.1"/>
</dbReference>
<accession>A0ABS4JUU4</accession>
<sequence length="66" mass="7820">MRTKSERLIERARKEFRYGRSDELQIVRQVIRAGTEESERGELFEQVNRLLGKGRRTPDRQPSTVC</sequence>